<organism evidence="2 3">
    <name type="scientific">Aliikangiella marina</name>
    <dbReference type="NCBI Taxonomy" id="1712262"/>
    <lineage>
        <taxon>Bacteria</taxon>
        <taxon>Pseudomonadati</taxon>
        <taxon>Pseudomonadota</taxon>
        <taxon>Gammaproteobacteria</taxon>
        <taxon>Oceanospirillales</taxon>
        <taxon>Pleioneaceae</taxon>
        <taxon>Aliikangiella</taxon>
    </lineage>
</organism>
<protein>
    <recommendedName>
        <fullName evidence="4">DUF2189 domain-containing protein</fullName>
    </recommendedName>
</protein>
<feature type="transmembrane region" description="Helical" evidence="1">
    <location>
        <begin position="201"/>
        <end position="224"/>
    </location>
</feature>
<dbReference type="NCBIfam" id="NF041043">
    <property type="entry name" value="BPSS1780_fam"/>
    <property type="match status" value="1"/>
</dbReference>
<reference evidence="2 3" key="1">
    <citation type="submission" date="2019-06" db="EMBL/GenBank/DDBJ databases">
        <title>Draft genome of Aliikangiella marina GYP-15.</title>
        <authorList>
            <person name="Wang G."/>
        </authorList>
    </citation>
    <scope>NUCLEOTIDE SEQUENCE [LARGE SCALE GENOMIC DNA]</scope>
    <source>
        <strain evidence="2 3">GYP-15</strain>
    </source>
</reference>
<feature type="transmembrane region" description="Helical" evidence="1">
    <location>
        <begin position="230"/>
        <end position="249"/>
    </location>
</feature>
<dbReference type="RefSeq" id="WP_142941617.1">
    <property type="nucleotide sequence ID" value="NZ_VIKR01000002.1"/>
</dbReference>
<keyword evidence="1" id="KW-1133">Transmembrane helix</keyword>
<evidence type="ECO:0008006" key="4">
    <source>
        <dbReference type="Google" id="ProtNLM"/>
    </source>
</evidence>
<keyword evidence="3" id="KW-1185">Reference proteome</keyword>
<dbReference type="InterPro" id="IPR047798">
    <property type="entry name" value="BPSS1780-like"/>
</dbReference>
<feature type="transmembrane region" description="Helical" evidence="1">
    <location>
        <begin position="162"/>
        <end position="189"/>
    </location>
</feature>
<feature type="transmembrane region" description="Helical" evidence="1">
    <location>
        <begin position="53"/>
        <end position="86"/>
    </location>
</feature>
<feature type="transmembrane region" description="Helical" evidence="1">
    <location>
        <begin position="118"/>
        <end position="142"/>
    </location>
</feature>
<dbReference type="EMBL" id="VIKR01000002">
    <property type="protein sequence ID" value="TQV74999.1"/>
    <property type="molecule type" value="Genomic_DNA"/>
</dbReference>
<comment type="caution">
    <text evidence="2">The sequence shown here is derived from an EMBL/GenBank/DDBJ whole genome shotgun (WGS) entry which is preliminary data.</text>
</comment>
<dbReference type="Proteomes" id="UP000317839">
    <property type="component" value="Unassembled WGS sequence"/>
</dbReference>
<evidence type="ECO:0000313" key="3">
    <source>
        <dbReference type="Proteomes" id="UP000317839"/>
    </source>
</evidence>
<evidence type="ECO:0000313" key="2">
    <source>
        <dbReference type="EMBL" id="TQV74999.1"/>
    </source>
</evidence>
<name>A0A545TCR3_9GAMM</name>
<keyword evidence="1" id="KW-0812">Transmembrane</keyword>
<gene>
    <name evidence="2" type="ORF">FLL45_08640</name>
</gene>
<dbReference type="AlphaFoldDB" id="A0A545TCR3"/>
<sequence length="258" mass="28587">MSNNPYETPEADVAQPAQEGDFNLHEPVSVDAGRGWGWIADGFGFFKKNPGAWILTTIVWFIVIIAVNLLPIIGMIFFSLTFYVFIAGLMIGCRAQDEGKPFEVSHLFAGFKKNAGRIVLMSLAVNIISMLVMILTMGTAYFNLMMGDEAATQAMASDLTGFWLSFLIAMALMLPLFMAVWFAPVLIVLHDAPLVEAMKMSFFGCLKNILPFLIFGIISLVFYIIALIPIALGLLVFVPTMFAAMYVAYKDIYIDFRA</sequence>
<proteinExistence type="predicted"/>
<dbReference type="OrthoDB" id="5298483at2"/>
<keyword evidence="1" id="KW-0472">Membrane</keyword>
<evidence type="ECO:0000256" key="1">
    <source>
        <dbReference type="SAM" id="Phobius"/>
    </source>
</evidence>
<accession>A0A545TCR3</accession>